<evidence type="ECO:0000313" key="7">
    <source>
        <dbReference type="Proteomes" id="UP000233332"/>
    </source>
</evidence>
<dbReference type="GO" id="GO:0004673">
    <property type="term" value="F:protein histidine kinase activity"/>
    <property type="evidence" value="ECO:0007669"/>
    <property type="project" value="UniProtKB-EC"/>
</dbReference>
<evidence type="ECO:0000259" key="5">
    <source>
        <dbReference type="PROSITE" id="PS50113"/>
    </source>
</evidence>
<dbReference type="CDD" id="cd00130">
    <property type="entry name" value="PAS"/>
    <property type="match status" value="1"/>
</dbReference>
<feature type="domain" description="PAS" evidence="4">
    <location>
        <begin position="20"/>
        <end position="72"/>
    </location>
</feature>
<dbReference type="SUPFAM" id="SSF55874">
    <property type="entry name" value="ATPase domain of HSP90 chaperone/DNA topoisomerase II/histidine kinase"/>
    <property type="match status" value="1"/>
</dbReference>
<evidence type="ECO:0000256" key="2">
    <source>
        <dbReference type="ARBA" id="ARBA00012438"/>
    </source>
</evidence>
<organism evidence="6 7">
    <name type="scientific">Thalassospira lohafexi</name>
    <dbReference type="NCBI Taxonomy" id="744227"/>
    <lineage>
        <taxon>Bacteria</taxon>
        <taxon>Pseudomonadati</taxon>
        <taxon>Pseudomonadota</taxon>
        <taxon>Alphaproteobacteria</taxon>
        <taxon>Rhodospirillales</taxon>
        <taxon>Thalassospiraceae</taxon>
        <taxon>Thalassospira</taxon>
    </lineage>
</organism>
<dbReference type="NCBIfam" id="TIGR00229">
    <property type="entry name" value="sensory_box"/>
    <property type="match status" value="1"/>
</dbReference>
<dbReference type="AlphaFoldDB" id="A0A2N3L6E3"/>
<dbReference type="InterPro" id="IPR000014">
    <property type="entry name" value="PAS"/>
</dbReference>
<dbReference type="SMART" id="SM00387">
    <property type="entry name" value="HATPase_c"/>
    <property type="match status" value="1"/>
</dbReference>
<dbReference type="EC" id="2.7.13.3" evidence="2"/>
<dbReference type="RefSeq" id="WP_101302255.1">
    <property type="nucleotide sequence ID" value="NZ_NXGX01000004.1"/>
</dbReference>
<feature type="domain" description="PAC" evidence="5">
    <location>
        <begin position="97"/>
        <end position="147"/>
    </location>
</feature>
<dbReference type="Pfam" id="PF07568">
    <property type="entry name" value="HisKA_2"/>
    <property type="match status" value="1"/>
</dbReference>
<dbReference type="SUPFAM" id="SSF55785">
    <property type="entry name" value="PYP-like sensor domain (PAS domain)"/>
    <property type="match status" value="1"/>
</dbReference>
<comment type="caution">
    <text evidence="6">The sequence shown here is derived from an EMBL/GenBank/DDBJ whole genome shotgun (WGS) entry which is preliminary data.</text>
</comment>
<dbReference type="InterPro" id="IPR000700">
    <property type="entry name" value="PAS-assoc_C"/>
</dbReference>
<evidence type="ECO:0000256" key="1">
    <source>
        <dbReference type="ARBA" id="ARBA00000085"/>
    </source>
</evidence>
<keyword evidence="7" id="KW-1185">Reference proteome</keyword>
<protein>
    <recommendedName>
        <fullName evidence="2">histidine kinase</fullName>
        <ecNumber evidence="2">2.7.13.3</ecNumber>
    </recommendedName>
</protein>
<dbReference type="PANTHER" id="PTHR43065:SF23">
    <property type="entry name" value="SENSOR HISTIDINE KINASE PDTAS"/>
    <property type="match status" value="1"/>
</dbReference>
<dbReference type="Gene3D" id="3.30.565.10">
    <property type="entry name" value="Histidine kinase-like ATPase, C-terminal domain"/>
    <property type="match status" value="1"/>
</dbReference>
<dbReference type="PROSITE" id="PS50112">
    <property type="entry name" value="PAS"/>
    <property type="match status" value="1"/>
</dbReference>
<keyword evidence="6" id="KW-0808">Transferase</keyword>
<proteinExistence type="predicted"/>
<evidence type="ECO:0000313" key="6">
    <source>
        <dbReference type="EMBL" id="PKR58381.1"/>
    </source>
</evidence>
<keyword evidence="6" id="KW-0418">Kinase</keyword>
<comment type="catalytic activity">
    <reaction evidence="1">
        <text>ATP + protein L-histidine = ADP + protein N-phospho-L-histidine.</text>
        <dbReference type="EC" id="2.7.13.3"/>
    </reaction>
</comment>
<dbReference type="PANTHER" id="PTHR43065">
    <property type="entry name" value="SENSOR HISTIDINE KINASE"/>
    <property type="match status" value="1"/>
</dbReference>
<dbReference type="InterPro" id="IPR035965">
    <property type="entry name" value="PAS-like_dom_sf"/>
</dbReference>
<dbReference type="SMART" id="SM00091">
    <property type="entry name" value="PAS"/>
    <property type="match status" value="1"/>
</dbReference>
<dbReference type="InterPro" id="IPR004358">
    <property type="entry name" value="Sig_transdc_His_kin-like_C"/>
</dbReference>
<evidence type="ECO:0000259" key="3">
    <source>
        <dbReference type="PROSITE" id="PS50109"/>
    </source>
</evidence>
<sequence>MSHSDKVLPGEIGAMPANSADQRFERVVEYAPNAMILISAEGRMEMVNAQTEIIFGYARSELLGQAIEMLVPTRFREGHPHLRGSYGKNPNARPMGPGRDLYALRKDGSEFPVEIGLNPIASGDRQLILAAISDISERKHREEQIARSLKEKETLLSEVHHRVKNNLQIIHSLLDMQTASIADKQARDALIDSCNRVRSMAQIHQSLYQSENMAKVDFANFCESLVSSLLAAYNIDLDRVRVKCDLAEVELAIDQAVPCGLIANELITNALKHGFRDGHAGKILISTKMHGDRDVELCISDNGHGLPDDFSIGKSSGLGLQLIELLVDQIGGQLTIDTSPETRFHITFTLQDE</sequence>
<dbReference type="EMBL" id="NXGX01000004">
    <property type="protein sequence ID" value="PKR58381.1"/>
    <property type="molecule type" value="Genomic_DNA"/>
</dbReference>
<dbReference type="Proteomes" id="UP000233332">
    <property type="component" value="Unassembled WGS sequence"/>
</dbReference>
<dbReference type="PROSITE" id="PS50113">
    <property type="entry name" value="PAC"/>
    <property type="match status" value="1"/>
</dbReference>
<gene>
    <name evidence="6" type="ORF">COO92_11615</name>
</gene>
<dbReference type="PRINTS" id="PR00344">
    <property type="entry name" value="BCTRLSENSOR"/>
</dbReference>
<dbReference type="InterPro" id="IPR005467">
    <property type="entry name" value="His_kinase_dom"/>
</dbReference>
<accession>A0A2N3L6E3</accession>
<dbReference type="InterPro" id="IPR036890">
    <property type="entry name" value="HATPase_C_sf"/>
</dbReference>
<reference evidence="6 7" key="1">
    <citation type="submission" date="2017-09" db="EMBL/GenBank/DDBJ databases">
        <title>Biodiversity and function of Thalassospira species in the particle-attached aromatic-hydrocarbon-degrading consortia from the surface seawater of the China South Sea.</title>
        <authorList>
            <person name="Dong C."/>
            <person name="Lai Q."/>
            <person name="Shao Z."/>
        </authorList>
    </citation>
    <scope>NUCLEOTIDE SEQUENCE [LARGE SCALE GENOMIC DNA]</scope>
    <source>
        <strain evidence="6 7">139Z-12</strain>
    </source>
</reference>
<feature type="domain" description="Histidine kinase" evidence="3">
    <location>
        <begin position="158"/>
        <end position="352"/>
    </location>
</feature>
<dbReference type="Pfam" id="PF02518">
    <property type="entry name" value="HATPase_c"/>
    <property type="match status" value="1"/>
</dbReference>
<dbReference type="InterPro" id="IPR011495">
    <property type="entry name" value="Sig_transdc_His_kin_sub2_dim/P"/>
</dbReference>
<dbReference type="PROSITE" id="PS50109">
    <property type="entry name" value="HIS_KIN"/>
    <property type="match status" value="1"/>
</dbReference>
<name>A0A2N3L6E3_9PROT</name>
<dbReference type="Gene3D" id="3.30.450.20">
    <property type="entry name" value="PAS domain"/>
    <property type="match status" value="1"/>
</dbReference>
<evidence type="ECO:0000259" key="4">
    <source>
        <dbReference type="PROSITE" id="PS50112"/>
    </source>
</evidence>
<dbReference type="InterPro" id="IPR003594">
    <property type="entry name" value="HATPase_dom"/>
</dbReference>
<dbReference type="Pfam" id="PF13426">
    <property type="entry name" value="PAS_9"/>
    <property type="match status" value="1"/>
</dbReference>